<keyword evidence="1" id="KW-0963">Cytoplasm</keyword>
<reference evidence="7 8" key="1">
    <citation type="submission" date="2016-10" db="EMBL/GenBank/DDBJ databases">
        <title>Evaluation of Human, Veterinary and Environmental Mycobacterium chelonae Isolates by Core Genome Phylogenomic Analysis, Targeted Gene Comparison, and Anti-microbial Susceptibility Patterns: A Tale of Mistaken Identities.</title>
        <authorList>
            <person name="Fogelson S.B."/>
            <person name="Camus A.C."/>
            <person name="Lorenz W."/>
            <person name="Vasireddy R."/>
            <person name="Vasireddy S."/>
            <person name="Smith T."/>
            <person name="Brown-Elliott B.A."/>
            <person name="Wallace R.J.Jr."/>
            <person name="Hasan N.A."/>
            <person name="Reischl U."/>
            <person name="Sanchez S."/>
        </authorList>
    </citation>
    <scope>NUCLEOTIDE SEQUENCE [LARGE SCALE GENOMIC DNA]</scope>
    <source>
        <strain evidence="7 8">15515</strain>
    </source>
</reference>
<dbReference type="PANTHER" id="PTHR48094">
    <property type="entry name" value="PROTEIN/NUCLEIC ACID DEGLYCASE DJ-1-RELATED"/>
    <property type="match status" value="1"/>
</dbReference>
<evidence type="ECO:0000256" key="4">
    <source>
        <dbReference type="ARBA" id="ARBA00023016"/>
    </source>
</evidence>
<dbReference type="InterPro" id="IPR029062">
    <property type="entry name" value="Class_I_gatase-like"/>
</dbReference>
<dbReference type="GO" id="GO:0036524">
    <property type="term" value="F:protein deglycase activity"/>
    <property type="evidence" value="ECO:0007669"/>
    <property type="project" value="InterPro"/>
</dbReference>
<feature type="region of interest" description="Disordered" evidence="6">
    <location>
        <begin position="1"/>
        <end position="22"/>
    </location>
</feature>
<dbReference type="GO" id="GO:0005737">
    <property type="term" value="C:cytoplasm"/>
    <property type="evidence" value="ECO:0007669"/>
    <property type="project" value="TreeGrafter"/>
</dbReference>
<sequence length="295" mass="31980">MESVPNAAEELNRTPVPDPAEDNAFFPSPYSLSQYVPPKTDFAGVRYENAYTGGRWKILMIATEERYMLMQNGTMFSTGNHPVEMLLPLHHLKAAGFGIDVATVSGNPAKLELWAMPRQDEAVLNTYAELSAQLKKPQKLSRIIAEGLGPDSDYLAVFIPGGHGVLLGIPDSEEVRTVLEWALEYDKYIITLCHGPGALLAAGLDRDESPFQGYSLCVFPDSLDTGVNIEIGYIPGQMPWLVGENLRKQGVTILNTGITGQTHADRKLLTGDSPLASNNLGLLAAETLVNAVVDG</sequence>
<organism evidence="7 8">
    <name type="scientific">Mycobacteroides chelonae</name>
    <name type="common">Mycobacterium chelonae</name>
    <dbReference type="NCBI Taxonomy" id="1774"/>
    <lineage>
        <taxon>Bacteria</taxon>
        <taxon>Bacillati</taxon>
        <taxon>Actinomycetota</taxon>
        <taxon>Actinomycetes</taxon>
        <taxon>Mycobacteriales</taxon>
        <taxon>Mycobacteriaceae</taxon>
        <taxon>Mycobacteroides</taxon>
    </lineage>
</organism>
<evidence type="ECO:0000256" key="1">
    <source>
        <dbReference type="ARBA" id="ARBA00022490"/>
    </source>
</evidence>
<dbReference type="SUPFAM" id="SSF52317">
    <property type="entry name" value="Class I glutamine amidotransferase-like"/>
    <property type="match status" value="1"/>
</dbReference>
<keyword evidence="3" id="KW-0378">Hydrolase</keyword>
<gene>
    <name evidence="7" type="ORF">BKG82_03565</name>
</gene>
<dbReference type="InterPro" id="IPR050325">
    <property type="entry name" value="Prot/Nucl_acid_deglycase"/>
</dbReference>
<name>A0A1S1LN57_MYCCH</name>
<keyword evidence="4" id="KW-0346">Stress response</keyword>
<dbReference type="GO" id="GO:0019172">
    <property type="term" value="F:glyoxalase III activity"/>
    <property type="evidence" value="ECO:0007669"/>
    <property type="project" value="TreeGrafter"/>
</dbReference>
<dbReference type="NCBIfam" id="NF003168">
    <property type="entry name" value="PRK04155.1"/>
    <property type="match status" value="1"/>
</dbReference>
<proteinExistence type="predicted"/>
<dbReference type="GO" id="GO:0006281">
    <property type="term" value="P:DNA repair"/>
    <property type="evidence" value="ECO:0007669"/>
    <property type="project" value="UniProtKB-KW"/>
</dbReference>
<dbReference type="InterPro" id="IPR017283">
    <property type="entry name" value="HchA"/>
</dbReference>
<evidence type="ECO:0000313" key="7">
    <source>
        <dbReference type="EMBL" id="OHU59651.1"/>
    </source>
</evidence>
<evidence type="ECO:0000256" key="6">
    <source>
        <dbReference type="SAM" id="MobiDB-lite"/>
    </source>
</evidence>
<keyword evidence="5" id="KW-0234">DNA repair</keyword>
<evidence type="ECO:0000256" key="3">
    <source>
        <dbReference type="ARBA" id="ARBA00022801"/>
    </source>
</evidence>
<dbReference type="PANTHER" id="PTHR48094:SF20">
    <property type="entry name" value="PROTEIN_NUCLEIC ACID DEGLYCASE 1"/>
    <property type="match status" value="1"/>
</dbReference>
<evidence type="ECO:0000256" key="5">
    <source>
        <dbReference type="ARBA" id="ARBA00023204"/>
    </source>
</evidence>
<dbReference type="GO" id="GO:0019243">
    <property type="term" value="P:methylglyoxal catabolic process to D-lactate via S-lactoyl-glutathione"/>
    <property type="evidence" value="ECO:0007669"/>
    <property type="project" value="TreeGrafter"/>
</dbReference>
<dbReference type="EMBL" id="MLIQ01000011">
    <property type="protein sequence ID" value="OHU59651.1"/>
    <property type="molecule type" value="Genomic_DNA"/>
</dbReference>
<dbReference type="AlphaFoldDB" id="A0A1S1LN57"/>
<dbReference type="Proteomes" id="UP000180043">
    <property type="component" value="Unassembled WGS sequence"/>
</dbReference>
<dbReference type="Gene3D" id="3.40.50.880">
    <property type="match status" value="1"/>
</dbReference>
<accession>A0A1S1LN57</accession>
<dbReference type="PIRSF" id="PIRSF037798">
    <property type="entry name" value="Chaperone_HchA"/>
    <property type="match status" value="1"/>
</dbReference>
<evidence type="ECO:0000313" key="8">
    <source>
        <dbReference type="Proteomes" id="UP000180043"/>
    </source>
</evidence>
<protein>
    <submittedName>
        <fullName evidence="7">Protein deglycase HchA</fullName>
    </submittedName>
</protein>
<keyword evidence="2" id="KW-0227">DNA damage</keyword>
<evidence type="ECO:0000256" key="2">
    <source>
        <dbReference type="ARBA" id="ARBA00022763"/>
    </source>
</evidence>
<dbReference type="RefSeq" id="WP_057969168.1">
    <property type="nucleotide sequence ID" value="NZ_MLII01000028.1"/>
</dbReference>
<comment type="caution">
    <text evidence="7">The sequence shown here is derived from an EMBL/GenBank/DDBJ whole genome shotgun (WGS) entry which is preliminary data.</text>
</comment>